<keyword evidence="3" id="KW-1185">Reference proteome</keyword>
<evidence type="ECO:0000313" key="2">
    <source>
        <dbReference type="EMBL" id="KAE9400660.1"/>
    </source>
</evidence>
<name>A0A6A4HSG4_9AGAR</name>
<feature type="compositionally biased region" description="Polar residues" evidence="1">
    <location>
        <begin position="128"/>
        <end position="149"/>
    </location>
</feature>
<evidence type="ECO:0000256" key="1">
    <source>
        <dbReference type="SAM" id="MobiDB-lite"/>
    </source>
</evidence>
<dbReference type="EMBL" id="ML769454">
    <property type="protein sequence ID" value="KAE9400660.1"/>
    <property type="molecule type" value="Genomic_DNA"/>
</dbReference>
<evidence type="ECO:0000313" key="3">
    <source>
        <dbReference type="Proteomes" id="UP000799118"/>
    </source>
</evidence>
<reference evidence="2" key="1">
    <citation type="journal article" date="2019" name="Environ. Microbiol.">
        <title>Fungal ecological strategies reflected in gene transcription - a case study of two litter decomposers.</title>
        <authorList>
            <person name="Barbi F."/>
            <person name="Kohler A."/>
            <person name="Barry K."/>
            <person name="Baskaran P."/>
            <person name="Daum C."/>
            <person name="Fauchery L."/>
            <person name="Ihrmark K."/>
            <person name="Kuo A."/>
            <person name="LaButti K."/>
            <person name="Lipzen A."/>
            <person name="Morin E."/>
            <person name="Grigoriev I.V."/>
            <person name="Henrissat B."/>
            <person name="Lindahl B."/>
            <person name="Martin F."/>
        </authorList>
    </citation>
    <scope>NUCLEOTIDE SEQUENCE</scope>
    <source>
        <strain evidence="2">JB14</strain>
    </source>
</reference>
<protein>
    <submittedName>
        <fullName evidence="2">Uncharacterized protein</fullName>
    </submittedName>
</protein>
<organism evidence="2 3">
    <name type="scientific">Gymnopus androsaceus JB14</name>
    <dbReference type="NCBI Taxonomy" id="1447944"/>
    <lineage>
        <taxon>Eukaryota</taxon>
        <taxon>Fungi</taxon>
        <taxon>Dikarya</taxon>
        <taxon>Basidiomycota</taxon>
        <taxon>Agaricomycotina</taxon>
        <taxon>Agaricomycetes</taxon>
        <taxon>Agaricomycetidae</taxon>
        <taxon>Agaricales</taxon>
        <taxon>Marasmiineae</taxon>
        <taxon>Omphalotaceae</taxon>
        <taxon>Gymnopus</taxon>
    </lineage>
</organism>
<sequence>MTPLFTCFHTSTLFRLQPSLNHLIYRMIYLSPGNLYSSTMNSSSPAGIFLHEYPSAATTAPSNVANIGAGPQQLPKFFTMLLPLSCKSSIFSSESMFDFASPFDALSALGPGKKKPQPQIPSAISSSNADDSGSRTSVSTVDVKSTWRL</sequence>
<accession>A0A6A4HSG4</accession>
<feature type="region of interest" description="Disordered" evidence="1">
    <location>
        <begin position="110"/>
        <end position="149"/>
    </location>
</feature>
<gene>
    <name evidence="2" type="ORF">BT96DRAFT_638714</name>
</gene>
<proteinExistence type="predicted"/>
<dbReference type="AlphaFoldDB" id="A0A6A4HSG4"/>
<dbReference type="Proteomes" id="UP000799118">
    <property type="component" value="Unassembled WGS sequence"/>
</dbReference>